<dbReference type="EC" id="4.4.1.13" evidence="2"/>
<dbReference type="PANTHER" id="PTHR43525:SF1">
    <property type="entry name" value="PROTEIN MALY"/>
    <property type="match status" value="1"/>
</dbReference>
<dbReference type="PANTHER" id="PTHR43525">
    <property type="entry name" value="PROTEIN MALY"/>
    <property type="match status" value="1"/>
</dbReference>
<evidence type="ECO:0000256" key="2">
    <source>
        <dbReference type="ARBA" id="ARBA00012224"/>
    </source>
</evidence>
<dbReference type="AlphaFoldDB" id="A0A1W1BDB5"/>
<keyword evidence="7" id="KW-0032">Aminotransferase</keyword>
<sequence length="384" mass="44138">MFEAVERKGTYAVKLDETKKKFGMDDLLPLWVADMDLASPECVQKAMQKRASHSIYGYTVYPQRYYDAIREWMKKRFDWEIEEEWIVPCYGVVPSINFAIEAYSKEGDGILIQTPLYPPFASSVKHRNRTLLDNTLIYENNAYYIDFEDFEKKAKDAVLFLLCSPHNPTGRVWSKKELEKMVEICTMYNVLIISDEIHADIVYTKTHYILGSFEKARNRCIILNAPSKTFNVAGLNTSYAIIPDKKLRKAYNIEQQRSGITNGNPFGIEALISAYEEGEAWLEELKKYLEANITYVSSFIEAHPFPIRTIPTEATFLMWLDCRGCGVSQEELVDFFVHHAKLGLNDGLSFGQAGKGFMRLNIGTSKEVLEEAMQRLSCAYKEKM</sequence>
<evidence type="ECO:0000256" key="1">
    <source>
        <dbReference type="ARBA" id="ARBA00001933"/>
    </source>
</evidence>
<name>A0A1W1BDB5_9ZZZZ</name>
<dbReference type="InterPro" id="IPR015424">
    <property type="entry name" value="PyrdxlP-dep_Trfase"/>
</dbReference>
<evidence type="ECO:0000313" key="7">
    <source>
        <dbReference type="EMBL" id="SFV51534.1"/>
    </source>
</evidence>
<evidence type="ECO:0000256" key="5">
    <source>
        <dbReference type="ARBA" id="ARBA00037974"/>
    </source>
</evidence>
<dbReference type="NCBIfam" id="TIGR04350">
    <property type="entry name" value="C_S_lyase_PatB"/>
    <property type="match status" value="1"/>
</dbReference>
<organism evidence="7">
    <name type="scientific">hydrothermal vent metagenome</name>
    <dbReference type="NCBI Taxonomy" id="652676"/>
    <lineage>
        <taxon>unclassified sequences</taxon>
        <taxon>metagenomes</taxon>
        <taxon>ecological metagenomes</taxon>
    </lineage>
</organism>
<evidence type="ECO:0000256" key="4">
    <source>
        <dbReference type="ARBA" id="ARBA00023239"/>
    </source>
</evidence>
<keyword evidence="3" id="KW-0663">Pyridoxal phosphate</keyword>
<keyword evidence="4" id="KW-0456">Lyase</keyword>
<feature type="domain" description="Aminotransferase class I/classII large" evidence="6">
    <location>
        <begin position="30"/>
        <end position="376"/>
    </location>
</feature>
<dbReference type="Gene3D" id="3.40.640.10">
    <property type="entry name" value="Type I PLP-dependent aspartate aminotransferase-like (Major domain)"/>
    <property type="match status" value="1"/>
</dbReference>
<gene>
    <name evidence="7" type="ORF">MNB_SV-8-747</name>
</gene>
<dbReference type="SUPFAM" id="SSF53383">
    <property type="entry name" value="PLP-dependent transferases"/>
    <property type="match status" value="1"/>
</dbReference>
<evidence type="ECO:0000259" key="6">
    <source>
        <dbReference type="Pfam" id="PF00155"/>
    </source>
</evidence>
<dbReference type="EMBL" id="FPHD01000015">
    <property type="protein sequence ID" value="SFV51534.1"/>
    <property type="molecule type" value="Genomic_DNA"/>
</dbReference>
<comment type="similarity">
    <text evidence="5">Belongs to the class-II pyridoxal-phosphate-dependent aminotransferase family. MalY/PatB cystathionine beta-lyase subfamily.</text>
</comment>
<protein>
    <recommendedName>
        <fullName evidence="2">cysteine-S-conjugate beta-lyase</fullName>
        <ecNumber evidence="2">4.4.1.13</ecNumber>
    </recommendedName>
</protein>
<dbReference type="CDD" id="cd00609">
    <property type="entry name" value="AAT_like"/>
    <property type="match status" value="1"/>
</dbReference>
<dbReference type="InterPro" id="IPR027619">
    <property type="entry name" value="C-S_lyase_PatB-like"/>
</dbReference>
<dbReference type="Pfam" id="PF00155">
    <property type="entry name" value="Aminotran_1_2"/>
    <property type="match status" value="1"/>
</dbReference>
<dbReference type="Gene3D" id="3.90.1150.10">
    <property type="entry name" value="Aspartate Aminotransferase, domain 1"/>
    <property type="match status" value="1"/>
</dbReference>
<keyword evidence="7" id="KW-0808">Transferase</keyword>
<reference evidence="7" key="1">
    <citation type="submission" date="2016-10" db="EMBL/GenBank/DDBJ databases">
        <authorList>
            <person name="de Groot N.N."/>
        </authorList>
    </citation>
    <scope>NUCLEOTIDE SEQUENCE</scope>
</reference>
<comment type="cofactor">
    <cofactor evidence="1">
        <name>pyridoxal 5'-phosphate</name>
        <dbReference type="ChEBI" id="CHEBI:597326"/>
    </cofactor>
</comment>
<evidence type="ECO:0000256" key="3">
    <source>
        <dbReference type="ARBA" id="ARBA00022898"/>
    </source>
</evidence>
<dbReference type="InterPro" id="IPR015422">
    <property type="entry name" value="PyrdxlP-dep_Trfase_small"/>
</dbReference>
<dbReference type="InterPro" id="IPR051798">
    <property type="entry name" value="Class-II_PLP-Dep_Aminotrans"/>
</dbReference>
<dbReference type="InterPro" id="IPR015421">
    <property type="entry name" value="PyrdxlP-dep_Trfase_major"/>
</dbReference>
<dbReference type="GO" id="GO:0047804">
    <property type="term" value="F:cysteine-S-conjugate beta-lyase activity"/>
    <property type="evidence" value="ECO:0007669"/>
    <property type="project" value="UniProtKB-EC"/>
</dbReference>
<dbReference type="GO" id="GO:0008483">
    <property type="term" value="F:transaminase activity"/>
    <property type="evidence" value="ECO:0007669"/>
    <property type="project" value="UniProtKB-KW"/>
</dbReference>
<proteinExistence type="inferred from homology"/>
<accession>A0A1W1BDB5</accession>
<dbReference type="InterPro" id="IPR004839">
    <property type="entry name" value="Aminotransferase_I/II_large"/>
</dbReference>
<dbReference type="GO" id="GO:0030170">
    <property type="term" value="F:pyridoxal phosphate binding"/>
    <property type="evidence" value="ECO:0007669"/>
    <property type="project" value="InterPro"/>
</dbReference>